<name>A0A8J2P4M6_9HEXA</name>
<dbReference type="Proteomes" id="UP000708208">
    <property type="component" value="Unassembled WGS sequence"/>
</dbReference>
<feature type="non-terminal residue" evidence="4">
    <location>
        <position position="358"/>
    </location>
</feature>
<dbReference type="AlphaFoldDB" id="A0A8J2P4M6"/>
<dbReference type="PANTHER" id="PTHR21600:SF83">
    <property type="entry name" value="PSEUDOURIDYLATE SYNTHASE RPUSD4, MITOCHONDRIAL"/>
    <property type="match status" value="1"/>
</dbReference>
<dbReference type="PANTHER" id="PTHR21600">
    <property type="entry name" value="MITOCHONDRIAL RNA PSEUDOURIDINE SYNTHASE"/>
    <property type="match status" value="1"/>
</dbReference>
<organism evidence="4 5">
    <name type="scientific">Allacma fusca</name>
    <dbReference type="NCBI Taxonomy" id="39272"/>
    <lineage>
        <taxon>Eukaryota</taxon>
        <taxon>Metazoa</taxon>
        <taxon>Ecdysozoa</taxon>
        <taxon>Arthropoda</taxon>
        <taxon>Hexapoda</taxon>
        <taxon>Collembola</taxon>
        <taxon>Symphypleona</taxon>
        <taxon>Sminthuridae</taxon>
        <taxon>Allacma</taxon>
    </lineage>
</organism>
<keyword evidence="3" id="KW-0413">Isomerase</keyword>
<dbReference type="OrthoDB" id="428658at2759"/>
<dbReference type="GO" id="GO:0016853">
    <property type="term" value="F:isomerase activity"/>
    <property type="evidence" value="ECO:0007669"/>
    <property type="project" value="UniProtKB-KW"/>
</dbReference>
<gene>
    <name evidence="4" type="ORF">AFUS01_LOCUS14431</name>
</gene>
<evidence type="ECO:0000256" key="1">
    <source>
        <dbReference type="ARBA" id="ARBA00001166"/>
    </source>
</evidence>
<reference evidence="4" key="1">
    <citation type="submission" date="2021-06" db="EMBL/GenBank/DDBJ databases">
        <authorList>
            <person name="Hodson N. C."/>
            <person name="Mongue J. A."/>
            <person name="Jaron S. K."/>
        </authorList>
    </citation>
    <scope>NUCLEOTIDE SEQUENCE</scope>
</reference>
<dbReference type="InterPro" id="IPR050188">
    <property type="entry name" value="RluA_PseudoU_synthase"/>
</dbReference>
<keyword evidence="5" id="KW-1185">Reference proteome</keyword>
<evidence type="ECO:0000256" key="3">
    <source>
        <dbReference type="ARBA" id="ARBA00023235"/>
    </source>
</evidence>
<evidence type="ECO:0000256" key="2">
    <source>
        <dbReference type="ARBA" id="ARBA00010876"/>
    </source>
</evidence>
<proteinExistence type="inferred from homology"/>
<evidence type="ECO:0000313" key="5">
    <source>
        <dbReference type="Proteomes" id="UP000708208"/>
    </source>
</evidence>
<protein>
    <recommendedName>
        <fullName evidence="6">RNA pseudouridylate synthase domain-containing protein 3</fullName>
    </recommendedName>
</protein>
<dbReference type="EMBL" id="CAJVCH010122537">
    <property type="protein sequence ID" value="CAG7725476.1"/>
    <property type="molecule type" value="Genomic_DNA"/>
</dbReference>
<comment type="caution">
    <text evidence="4">The sequence shown here is derived from an EMBL/GenBank/DDBJ whole genome shotgun (WGS) entry which is preliminary data.</text>
</comment>
<comment type="similarity">
    <text evidence="2">Belongs to the pseudouridine synthase RluA family.</text>
</comment>
<evidence type="ECO:0000313" key="4">
    <source>
        <dbReference type="EMBL" id="CAG7725476.1"/>
    </source>
</evidence>
<accession>A0A8J2P4M6</accession>
<sequence>CCIPSVFPVILKTQGRKMAFPKVGINEMTSKITHIYKQLHPWKSKFDCASFLCQQMVHAEDGVFAINKPYGMGLKTVTEEMISKKKEKKSVDLLHAGGAGSTYSLEDVLPIIREQLGKPNLVAVKCAEKYNSGVTVFADNKKAVDRIKQSLLRAKPKKILNSKFYIVSPFTPYEGHKNLHEESVGITLQRNAMHKHAQPVLLRDFSTNSVKRQEVSLARVAFNVKSISPDGESLVEVSMAETKNNLLRVYCADMLMPILGDHLYSSRVGVVQGLATRLNPLHVESGSVAQKIPEKTRKLLQLIRPEDSNIVPLHAHLYSLVLPDFYGRDKELTISAPFPEMFKWTCNQLNLICPQNGH</sequence>
<comment type="catalytic activity">
    <reaction evidence="1">
        <text>a uridine in mRNA = a pseudouridine in mRNA</text>
        <dbReference type="Rhea" id="RHEA:56644"/>
        <dbReference type="Rhea" id="RHEA-COMP:14658"/>
        <dbReference type="Rhea" id="RHEA-COMP:14659"/>
        <dbReference type="ChEBI" id="CHEBI:65314"/>
        <dbReference type="ChEBI" id="CHEBI:65315"/>
    </reaction>
</comment>
<evidence type="ECO:0008006" key="6">
    <source>
        <dbReference type="Google" id="ProtNLM"/>
    </source>
</evidence>